<dbReference type="PANTHER" id="PTHR36436">
    <property type="entry name" value="SLL5081 PROTEIN"/>
    <property type="match status" value="1"/>
</dbReference>
<dbReference type="Pfam" id="PF09234">
    <property type="entry name" value="DUF1963"/>
    <property type="match status" value="1"/>
</dbReference>
<name>A0A0D7CIF7_9ACTN</name>
<keyword evidence="2" id="KW-1185">Reference proteome</keyword>
<dbReference type="Proteomes" id="UP000032458">
    <property type="component" value="Unassembled WGS sequence"/>
</dbReference>
<dbReference type="SUPFAM" id="SSF103032">
    <property type="entry name" value="Hypothetical protein YwqG"/>
    <property type="match status" value="1"/>
</dbReference>
<dbReference type="InterPro" id="IPR015315">
    <property type="entry name" value="DUF1963"/>
</dbReference>
<evidence type="ECO:0008006" key="3">
    <source>
        <dbReference type="Google" id="ProtNLM"/>
    </source>
</evidence>
<dbReference type="PANTHER" id="PTHR36436:SF6">
    <property type="entry name" value="SLL5081 PROTEIN"/>
    <property type="match status" value="1"/>
</dbReference>
<dbReference type="EMBL" id="JRKI01000029">
    <property type="protein sequence ID" value="KIZ16039.1"/>
    <property type="molecule type" value="Genomic_DNA"/>
</dbReference>
<organism evidence="1 2">
    <name type="scientific">Streptomyces natalensis ATCC 27448</name>
    <dbReference type="NCBI Taxonomy" id="1240678"/>
    <lineage>
        <taxon>Bacteria</taxon>
        <taxon>Bacillati</taxon>
        <taxon>Actinomycetota</taxon>
        <taxon>Actinomycetes</taxon>
        <taxon>Kitasatosporales</taxon>
        <taxon>Streptomycetaceae</taxon>
        <taxon>Streptomyces</taxon>
    </lineage>
</organism>
<evidence type="ECO:0000313" key="2">
    <source>
        <dbReference type="Proteomes" id="UP000032458"/>
    </source>
</evidence>
<gene>
    <name evidence="1" type="ORF">SNA_22675</name>
</gene>
<dbReference type="InterPro" id="IPR035948">
    <property type="entry name" value="YwqG-like_sf"/>
</dbReference>
<dbReference type="RefSeq" id="WP_030065306.1">
    <property type="nucleotide sequence ID" value="NZ_JRKI01000029.1"/>
</dbReference>
<accession>A0A0D7CIF7</accession>
<comment type="caution">
    <text evidence="1">The sequence shown here is derived from an EMBL/GenBank/DDBJ whole genome shotgun (WGS) entry which is preliminary data.</text>
</comment>
<dbReference type="Gene3D" id="2.30.320.10">
    <property type="entry name" value="YwqG-like"/>
    <property type="match status" value="1"/>
</dbReference>
<reference evidence="1 2" key="1">
    <citation type="submission" date="2014-09" db="EMBL/GenBank/DDBJ databases">
        <title>Draft genome sequence of Streptomyces natalensis ATCC 27448, producer of the antifungal pimaricin.</title>
        <authorList>
            <person name="Mendes M.V."/>
            <person name="Beites T."/>
            <person name="Pires S."/>
            <person name="Santos C.L."/>
            <person name="Moradas-Ferreira P."/>
        </authorList>
    </citation>
    <scope>NUCLEOTIDE SEQUENCE [LARGE SCALE GENOMIC DNA]</scope>
    <source>
        <strain evidence="1 2">ATCC 27448</strain>
    </source>
</reference>
<dbReference type="PATRIC" id="fig|1240678.4.peg.4831"/>
<sequence length="292" mass="32255">MTQSTTDSTTDALHTLSRDHLPAEIAERWIALLRPSVRLEKGTDTGTEAGTEAVVGRLGGLPELPEDEGWPVWEGNGPLAFVASLDCALLPTSALDMALPEDGTLAFFSFDGQLDDGCAVVDPGEPDSWAGARVLYIPAGVPVASRAAPEGIRPYPEVPLTARVEMTAPYLWHPVVLREFAQLPDDHPLWGEEFQEALWDHFEGTEHRIGGHANPVQDDVETEVARGALGSPPWDDPRIKEEALRWLLLAQFDTDDDADMMWGDCGVLYWLIRPEDLAERRFDRAMFTWQCG</sequence>
<evidence type="ECO:0000313" key="1">
    <source>
        <dbReference type="EMBL" id="KIZ16039.1"/>
    </source>
</evidence>
<protein>
    <recommendedName>
        <fullName evidence="3">DUF1963 domain-containing protein</fullName>
    </recommendedName>
</protein>
<dbReference type="AlphaFoldDB" id="A0A0D7CIF7"/>
<proteinExistence type="predicted"/>